<keyword evidence="2" id="KW-0812">Transmembrane</keyword>
<dbReference type="EMBL" id="LR134493">
    <property type="protein sequence ID" value="VEI69467.1"/>
    <property type="molecule type" value="Genomic_DNA"/>
</dbReference>
<comment type="similarity">
    <text evidence="1">Belongs to the protein kinase superfamily. ADCK protein kinase family.</text>
</comment>
<dbReference type="InterPro" id="IPR004147">
    <property type="entry name" value="ABC1_dom"/>
</dbReference>
<dbReference type="InterPro" id="IPR011009">
    <property type="entry name" value="Kinase-like_dom_sf"/>
</dbReference>
<dbReference type="Proteomes" id="UP000281904">
    <property type="component" value="Chromosome"/>
</dbReference>
<evidence type="ECO:0000259" key="3">
    <source>
        <dbReference type="Pfam" id="PF03109"/>
    </source>
</evidence>
<evidence type="ECO:0000256" key="2">
    <source>
        <dbReference type="SAM" id="Phobius"/>
    </source>
</evidence>
<dbReference type="RefSeq" id="WP_126532292.1">
    <property type="nucleotide sequence ID" value="NZ_LR134493.1"/>
</dbReference>
<dbReference type="PANTHER" id="PTHR10566:SF113">
    <property type="entry name" value="PROTEIN ACTIVITY OF BC1 COMPLEX KINASE 7, CHLOROPLASTIC"/>
    <property type="match status" value="1"/>
</dbReference>
<dbReference type="CDD" id="cd05121">
    <property type="entry name" value="ABC1_ADCK3-like"/>
    <property type="match status" value="1"/>
</dbReference>
<reference evidence="4 5" key="1">
    <citation type="submission" date="2018-12" db="EMBL/GenBank/DDBJ databases">
        <authorList>
            <consortium name="Pathogen Informatics"/>
        </authorList>
    </citation>
    <scope>NUCLEOTIDE SEQUENCE [LARGE SCALE GENOMIC DNA]</scope>
    <source>
        <strain evidence="4 5">NCTC10036</strain>
    </source>
</reference>
<sequence>MLKMVFVTARDRARLAEISTVLIRYGLQDVVRLLGLSPLLAGGKGAQQADDGALSLPERLRAALEALGPTFVKFGQILATRSDLLDAGWTRELDKLHSQATTLPWETLAPQVHADLGGDPLQIFAQFDSQPLAAASMAQIYRARLHSGEAVIVKVLRPGLEKTIQADVRLLRYLAETVEQQSPALARYRPVQMVQALATALNHELDLTHEGHNCEQVARRFSEQPAVKIPQIYWQWSSKRLLVQEFLPGIAPENPQQLAEAGLDGPLLAQRGAQAFMRMVLEHRLYHADPHPGNVMALEGNRVGFIDFGMVGQLSATRRNQLLRVLQAIAERQSEGIVSTLLAWSDSHNPDVQDLELAAQNFLDKQGFGTLTLGKALTDLLAMSREHRLALPPDLALLFKALITADGVLHRLDPNFDIIRTLKPMLQQLMLQRYAPEALRQRMLALGADALDAGDELPQSLRLLLRRLTRGQLNADINVSNLAQLSKALERSALTLAIAIVTAAFALGLAPYLMQASPRLWGVPLFPLLGGLACLGGIVLLALRLRR</sequence>
<feature type="transmembrane region" description="Helical" evidence="2">
    <location>
        <begin position="493"/>
        <end position="514"/>
    </location>
</feature>
<dbReference type="SUPFAM" id="SSF56112">
    <property type="entry name" value="Protein kinase-like (PK-like)"/>
    <property type="match status" value="1"/>
</dbReference>
<evidence type="ECO:0000313" key="4">
    <source>
        <dbReference type="EMBL" id="VEI69467.1"/>
    </source>
</evidence>
<feature type="transmembrane region" description="Helical" evidence="2">
    <location>
        <begin position="520"/>
        <end position="543"/>
    </location>
</feature>
<accession>A0A3S4XL64</accession>
<dbReference type="AlphaFoldDB" id="A0A3S4XL64"/>
<evidence type="ECO:0000313" key="5">
    <source>
        <dbReference type="Proteomes" id="UP000281904"/>
    </source>
</evidence>
<name>A0A3S4XL64_SERRU</name>
<dbReference type="Pfam" id="PF03109">
    <property type="entry name" value="ABC1"/>
    <property type="match status" value="1"/>
</dbReference>
<feature type="domain" description="ABC1 atypical kinase-like" evidence="3">
    <location>
        <begin position="95"/>
        <end position="339"/>
    </location>
</feature>
<evidence type="ECO:0000256" key="1">
    <source>
        <dbReference type="ARBA" id="ARBA00009670"/>
    </source>
</evidence>
<keyword evidence="2" id="KW-1133">Transmembrane helix</keyword>
<keyword evidence="4" id="KW-0830">Ubiquinone</keyword>
<organism evidence="4 5">
    <name type="scientific">Serratia rubidaea</name>
    <name type="common">Serratia marinorubra</name>
    <dbReference type="NCBI Taxonomy" id="61652"/>
    <lineage>
        <taxon>Bacteria</taxon>
        <taxon>Pseudomonadati</taxon>
        <taxon>Pseudomonadota</taxon>
        <taxon>Gammaproteobacteria</taxon>
        <taxon>Enterobacterales</taxon>
        <taxon>Yersiniaceae</taxon>
        <taxon>Serratia</taxon>
    </lineage>
</organism>
<proteinExistence type="inferred from homology"/>
<keyword evidence="2" id="KW-0472">Membrane</keyword>
<dbReference type="PANTHER" id="PTHR10566">
    <property type="entry name" value="CHAPERONE-ACTIVITY OF BC1 COMPLEX CABC1 -RELATED"/>
    <property type="match status" value="1"/>
</dbReference>
<dbReference type="InterPro" id="IPR050154">
    <property type="entry name" value="UbiB_kinase"/>
</dbReference>
<protein>
    <submittedName>
        <fullName evidence="4">Probable ubiquinone biosynthesis protein UbiB</fullName>
    </submittedName>
</protein>
<gene>
    <name evidence="4" type="primary">ubiB_2</name>
    <name evidence="4" type="ORF">NCTC10036_03664</name>
</gene>